<dbReference type="GO" id="GO:0004326">
    <property type="term" value="F:tetrahydrofolylpolyglutamate synthase activity"/>
    <property type="evidence" value="ECO:0007669"/>
    <property type="project" value="UniProtKB-EC"/>
</dbReference>
<evidence type="ECO:0000256" key="9">
    <source>
        <dbReference type="ARBA" id="ARBA00022842"/>
    </source>
</evidence>
<dbReference type="UniPathway" id="UPA00850"/>
<dbReference type="EMBL" id="NJEU01000022">
    <property type="protein sequence ID" value="PHH83222.1"/>
    <property type="molecule type" value="Genomic_DNA"/>
</dbReference>
<evidence type="ECO:0000256" key="2">
    <source>
        <dbReference type="ARBA" id="ARBA00008276"/>
    </source>
</evidence>
<keyword evidence="9" id="KW-0460">Magnesium</keyword>
<dbReference type="PANTHER" id="PTHR11136">
    <property type="entry name" value="FOLYLPOLYGLUTAMATE SYNTHASE-RELATED"/>
    <property type="match status" value="1"/>
</dbReference>
<gene>
    <name evidence="13" type="ORF">CDD82_2994</name>
</gene>
<evidence type="ECO:0000256" key="3">
    <source>
        <dbReference type="ARBA" id="ARBA00013025"/>
    </source>
</evidence>
<sequence>METWLKRAGYTTEDLARMRHIHVAGSRGKGSVCTLATSMLVRHRASSGGSSSKESKVGTYTSPHLISPRERIAINGKPVSQAVFAEAFFELWDRFTKAAINEGMSASDAETATSKPYFFRFLTIMAWHVFLKHGISDVVMEVGIGGEYDSTNVLPPEAVSVSVITPIMYDHITMLGGSRAEIAWHKAGIFKPGVRAFTCVDSESKQVTKAIQDVLISRAKEKGTDLTMVPSQKGLNTKDNTGAIKPDIRKFKHSFNGALQVLAIMAVREHLGLKSDTMTVSEALQEMPPAVIQGFEEAQIRGVFEVIEEKDIIWLLDAAHSTGSVRIMGPWIQEILKSPDEQVILVFSQQVRETKAILTSLVRSMKDFLKRKNVLNTIILARNDVEGQAKNVEREDALKTFLGKTSGKLHEGCIIEARKNMADAIMSARKAAAAMKNGNTKPKVLITGGHRCVGAALRVLEPESLS</sequence>
<keyword evidence="7" id="KW-0547">Nucleotide-binding</keyword>
<dbReference type="InterPro" id="IPR001645">
    <property type="entry name" value="Folylpolyglutamate_synth"/>
</dbReference>
<evidence type="ECO:0000256" key="12">
    <source>
        <dbReference type="ARBA" id="ARBA00047493"/>
    </source>
</evidence>
<dbReference type="PANTHER" id="PTHR11136:SF5">
    <property type="entry name" value="FOLYLPOLYGLUTAMATE SYNTHASE, MITOCHONDRIAL"/>
    <property type="match status" value="1"/>
</dbReference>
<comment type="caution">
    <text evidence="13">The sequence shown here is derived from an EMBL/GenBank/DDBJ whole genome shotgun (WGS) entry which is preliminary data.</text>
</comment>
<dbReference type="GO" id="GO:0005524">
    <property type="term" value="F:ATP binding"/>
    <property type="evidence" value="ECO:0007669"/>
    <property type="project" value="UniProtKB-KW"/>
</dbReference>
<dbReference type="Gene3D" id="3.40.1190.10">
    <property type="entry name" value="Mur-like, catalytic domain"/>
    <property type="match status" value="1"/>
</dbReference>
<evidence type="ECO:0000313" key="13">
    <source>
        <dbReference type="EMBL" id="PHH83222.1"/>
    </source>
</evidence>
<protein>
    <recommendedName>
        <fullName evidence="3">tetrahydrofolate synthase</fullName>
        <ecNumber evidence="3">6.3.2.17</ecNumber>
    </recommendedName>
    <alternativeName>
        <fullName evidence="11">Folylpoly-gamma-glutamate synthetase</fullName>
    </alternativeName>
    <alternativeName>
        <fullName evidence="10">Tetrahydrofolylpolyglutamate synthase</fullName>
    </alternativeName>
</protein>
<evidence type="ECO:0000256" key="7">
    <source>
        <dbReference type="ARBA" id="ARBA00022741"/>
    </source>
</evidence>
<evidence type="ECO:0000256" key="5">
    <source>
        <dbReference type="ARBA" id="ARBA00022598"/>
    </source>
</evidence>
<evidence type="ECO:0000256" key="4">
    <source>
        <dbReference type="ARBA" id="ARBA00022563"/>
    </source>
</evidence>
<accession>A0A2C5ZTN2</accession>
<comment type="similarity">
    <text evidence="2">Belongs to the folylpolyglutamate synthase family.</text>
</comment>
<evidence type="ECO:0000256" key="11">
    <source>
        <dbReference type="ARBA" id="ARBA00030876"/>
    </source>
</evidence>
<dbReference type="SUPFAM" id="SSF53623">
    <property type="entry name" value="MurD-like peptide ligases, catalytic domain"/>
    <property type="match status" value="1"/>
</dbReference>
<dbReference type="GO" id="GO:0005829">
    <property type="term" value="C:cytosol"/>
    <property type="evidence" value="ECO:0007669"/>
    <property type="project" value="TreeGrafter"/>
</dbReference>
<evidence type="ECO:0000256" key="1">
    <source>
        <dbReference type="ARBA" id="ARBA00005150"/>
    </source>
</evidence>
<name>A0A2C5ZTN2_9HYPO</name>
<dbReference type="InterPro" id="IPR036565">
    <property type="entry name" value="Mur-like_cat_sf"/>
</dbReference>
<dbReference type="AlphaFoldDB" id="A0A2C5ZTN2"/>
<evidence type="ECO:0000256" key="10">
    <source>
        <dbReference type="ARBA" id="ARBA00030592"/>
    </source>
</evidence>
<dbReference type="SUPFAM" id="SSF53244">
    <property type="entry name" value="MurD-like peptide ligases, peptide-binding domain"/>
    <property type="match status" value="1"/>
</dbReference>
<dbReference type="InterPro" id="IPR036615">
    <property type="entry name" value="Mur_ligase_C_dom_sf"/>
</dbReference>
<evidence type="ECO:0000256" key="6">
    <source>
        <dbReference type="ARBA" id="ARBA00022723"/>
    </source>
</evidence>
<dbReference type="EC" id="6.3.2.17" evidence="3"/>
<dbReference type="Proteomes" id="UP000224854">
    <property type="component" value="Unassembled WGS sequence"/>
</dbReference>
<dbReference type="PROSITE" id="PS01012">
    <property type="entry name" value="FOLYLPOLYGLU_SYNT_2"/>
    <property type="match status" value="1"/>
</dbReference>
<dbReference type="InterPro" id="IPR018109">
    <property type="entry name" value="Folylpolyglutamate_synth_CS"/>
</dbReference>
<proteinExistence type="inferred from homology"/>
<keyword evidence="4" id="KW-0554">One-carbon metabolism</keyword>
<keyword evidence="5" id="KW-0436">Ligase</keyword>
<evidence type="ECO:0000313" key="14">
    <source>
        <dbReference type="Proteomes" id="UP000224854"/>
    </source>
</evidence>
<reference evidence="13 14" key="1">
    <citation type="submission" date="2017-06" db="EMBL/GenBank/DDBJ databases">
        <title>Ant-infecting Ophiocordyceps genomes reveal a high diversity of potential behavioral manipulation genes and a possible major role for enterotoxins.</title>
        <authorList>
            <person name="De Bekker C."/>
            <person name="Evans H.C."/>
            <person name="Brachmann A."/>
            <person name="Hughes D.P."/>
        </authorList>
    </citation>
    <scope>NUCLEOTIDE SEQUENCE [LARGE SCALE GENOMIC DNA]</scope>
    <source>
        <strain evidence="13 14">1348a</strain>
    </source>
</reference>
<keyword evidence="14" id="KW-1185">Reference proteome</keyword>
<comment type="catalytic activity">
    <reaction evidence="12">
        <text>(6S)-5,6,7,8-tetrahydrofolyl-(gamma-L-Glu)(n) + L-glutamate + ATP = (6S)-5,6,7,8-tetrahydrofolyl-(gamma-L-Glu)(n+1) + ADP + phosphate + H(+)</text>
        <dbReference type="Rhea" id="RHEA:10580"/>
        <dbReference type="Rhea" id="RHEA-COMP:14738"/>
        <dbReference type="Rhea" id="RHEA-COMP:14740"/>
        <dbReference type="ChEBI" id="CHEBI:15378"/>
        <dbReference type="ChEBI" id="CHEBI:29985"/>
        <dbReference type="ChEBI" id="CHEBI:30616"/>
        <dbReference type="ChEBI" id="CHEBI:43474"/>
        <dbReference type="ChEBI" id="CHEBI:141005"/>
        <dbReference type="ChEBI" id="CHEBI:456216"/>
        <dbReference type="EC" id="6.3.2.17"/>
    </reaction>
</comment>
<dbReference type="GO" id="GO:0006730">
    <property type="term" value="P:one-carbon metabolic process"/>
    <property type="evidence" value="ECO:0007669"/>
    <property type="project" value="UniProtKB-KW"/>
</dbReference>
<dbReference type="Gene3D" id="3.90.190.20">
    <property type="entry name" value="Mur ligase, C-terminal domain"/>
    <property type="match status" value="1"/>
</dbReference>
<dbReference type="NCBIfam" id="TIGR01499">
    <property type="entry name" value="folC"/>
    <property type="match status" value="1"/>
</dbReference>
<dbReference type="OrthoDB" id="10261039at2759"/>
<evidence type="ECO:0000256" key="8">
    <source>
        <dbReference type="ARBA" id="ARBA00022840"/>
    </source>
</evidence>
<keyword evidence="8" id="KW-0067">ATP-binding</keyword>
<organism evidence="13 14">
    <name type="scientific">Ophiocordyceps australis</name>
    <dbReference type="NCBI Taxonomy" id="1399860"/>
    <lineage>
        <taxon>Eukaryota</taxon>
        <taxon>Fungi</taxon>
        <taxon>Dikarya</taxon>
        <taxon>Ascomycota</taxon>
        <taxon>Pezizomycotina</taxon>
        <taxon>Sordariomycetes</taxon>
        <taxon>Hypocreomycetidae</taxon>
        <taxon>Hypocreales</taxon>
        <taxon>Ophiocordycipitaceae</taxon>
        <taxon>Ophiocordyceps</taxon>
    </lineage>
</organism>
<keyword evidence="6" id="KW-0479">Metal-binding</keyword>
<comment type="pathway">
    <text evidence="1">Cofactor biosynthesis; tetrahydrofolylpolyglutamate biosynthesis.</text>
</comment>
<dbReference type="GO" id="GO:0046872">
    <property type="term" value="F:metal ion binding"/>
    <property type="evidence" value="ECO:0007669"/>
    <property type="project" value="UniProtKB-KW"/>
</dbReference>
<dbReference type="GO" id="GO:0005739">
    <property type="term" value="C:mitochondrion"/>
    <property type="evidence" value="ECO:0007669"/>
    <property type="project" value="TreeGrafter"/>
</dbReference>